<reference evidence="1" key="1">
    <citation type="submission" date="2017-07" db="EMBL/GenBank/DDBJ databases">
        <title>Taro Niue Genome Assembly and Annotation.</title>
        <authorList>
            <person name="Atibalentja N."/>
            <person name="Keating K."/>
            <person name="Fields C.J."/>
        </authorList>
    </citation>
    <scope>NUCLEOTIDE SEQUENCE</scope>
    <source>
        <strain evidence="1">Niue_2</strain>
        <tissue evidence="1">Leaf</tissue>
    </source>
</reference>
<keyword evidence="2" id="KW-1185">Reference proteome</keyword>
<protein>
    <submittedName>
        <fullName evidence="1">Uncharacterized protein</fullName>
    </submittedName>
</protein>
<evidence type="ECO:0000313" key="1">
    <source>
        <dbReference type="EMBL" id="MQM15096.1"/>
    </source>
</evidence>
<dbReference type="Proteomes" id="UP000652761">
    <property type="component" value="Unassembled WGS sequence"/>
</dbReference>
<proteinExistence type="predicted"/>
<accession>A0A843X242</accession>
<organism evidence="1 2">
    <name type="scientific">Colocasia esculenta</name>
    <name type="common">Wild taro</name>
    <name type="synonym">Arum esculentum</name>
    <dbReference type="NCBI Taxonomy" id="4460"/>
    <lineage>
        <taxon>Eukaryota</taxon>
        <taxon>Viridiplantae</taxon>
        <taxon>Streptophyta</taxon>
        <taxon>Embryophyta</taxon>
        <taxon>Tracheophyta</taxon>
        <taxon>Spermatophyta</taxon>
        <taxon>Magnoliopsida</taxon>
        <taxon>Liliopsida</taxon>
        <taxon>Araceae</taxon>
        <taxon>Aroideae</taxon>
        <taxon>Colocasieae</taxon>
        <taxon>Colocasia</taxon>
    </lineage>
</organism>
<evidence type="ECO:0000313" key="2">
    <source>
        <dbReference type="Proteomes" id="UP000652761"/>
    </source>
</evidence>
<sequence>MVCQEPSSHSVPSHVRSQPENSRCLFVQNGCLFTLMPAFQLISLHSATSPFHATFAPLPLHSLAKQASRRGNL</sequence>
<name>A0A843X242_COLES</name>
<gene>
    <name evidence="1" type="ORF">Taro_048033</name>
</gene>
<dbReference type="EMBL" id="NMUH01006364">
    <property type="protein sequence ID" value="MQM15096.1"/>
    <property type="molecule type" value="Genomic_DNA"/>
</dbReference>
<comment type="caution">
    <text evidence="1">The sequence shown here is derived from an EMBL/GenBank/DDBJ whole genome shotgun (WGS) entry which is preliminary data.</text>
</comment>
<dbReference type="AlphaFoldDB" id="A0A843X242"/>